<name>A0ABM1Q939_CAMSA</name>
<reference evidence="2" key="2">
    <citation type="submission" date="2025-08" db="UniProtKB">
        <authorList>
            <consortium name="RefSeq"/>
        </authorList>
    </citation>
    <scope>IDENTIFICATION</scope>
    <source>
        <tissue evidence="2">Leaf</tissue>
    </source>
</reference>
<protein>
    <submittedName>
        <fullName evidence="2">Uncharacterized protein LOC109125650</fullName>
    </submittedName>
</protein>
<dbReference type="RefSeq" id="XP_019083277.1">
    <property type="nucleotide sequence ID" value="XM_019227732.1"/>
</dbReference>
<dbReference type="Proteomes" id="UP000694864">
    <property type="component" value="Chromosome 7"/>
</dbReference>
<proteinExistence type="predicted"/>
<reference evidence="1" key="1">
    <citation type="journal article" date="2014" name="Nat. Commun.">
        <title>The emerging biofuel crop Camelina sativa retains a highly undifferentiated hexaploid genome structure.</title>
        <authorList>
            <person name="Kagale S."/>
            <person name="Koh C."/>
            <person name="Nixon J."/>
            <person name="Bollina V."/>
            <person name="Clarke W.E."/>
            <person name="Tuteja R."/>
            <person name="Spillane C."/>
            <person name="Robinson S.J."/>
            <person name="Links M.G."/>
            <person name="Clarke C."/>
            <person name="Higgins E.E."/>
            <person name="Huebert T."/>
            <person name="Sharpe A.G."/>
            <person name="Parkin I.A."/>
        </authorList>
    </citation>
    <scope>NUCLEOTIDE SEQUENCE [LARGE SCALE GENOMIC DNA]</scope>
    <source>
        <strain evidence="1">cv. DH55</strain>
    </source>
</reference>
<gene>
    <name evidence="2" type="primary">LOC109125650</name>
</gene>
<evidence type="ECO:0000313" key="1">
    <source>
        <dbReference type="Proteomes" id="UP000694864"/>
    </source>
</evidence>
<organism evidence="1 2">
    <name type="scientific">Camelina sativa</name>
    <name type="common">False flax</name>
    <name type="synonym">Myagrum sativum</name>
    <dbReference type="NCBI Taxonomy" id="90675"/>
    <lineage>
        <taxon>Eukaryota</taxon>
        <taxon>Viridiplantae</taxon>
        <taxon>Streptophyta</taxon>
        <taxon>Embryophyta</taxon>
        <taxon>Tracheophyta</taxon>
        <taxon>Spermatophyta</taxon>
        <taxon>Magnoliopsida</taxon>
        <taxon>eudicotyledons</taxon>
        <taxon>Gunneridae</taxon>
        <taxon>Pentapetalae</taxon>
        <taxon>rosids</taxon>
        <taxon>malvids</taxon>
        <taxon>Brassicales</taxon>
        <taxon>Brassicaceae</taxon>
        <taxon>Camelineae</taxon>
        <taxon>Camelina</taxon>
    </lineage>
</organism>
<accession>A0ABM1Q939</accession>
<dbReference type="GeneID" id="109125650"/>
<evidence type="ECO:0000313" key="2">
    <source>
        <dbReference type="RefSeq" id="XP_019083277.1"/>
    </source>
</evidence>
<sequence length="104" mass="12153">MYHPHVRLHHNFKVLSLNKKAMEESKKYKRMGMKQTMNNKKKNNNKTSHGSGLLQMKVRRLQILIPGGVRCNHPDLLLLKTVDYIVQLKLKLKVLKALSDMYSL</sequence>
<keyword evidence="1" id="KW-1185">Reference proteome</keyword>